<comment type="caution">
    <text evidence="1">The sequence shown here is derived from an EMBL/GenBank/DDBJ whole genome shotgun (WGS) entry which is preliminary data.</text>
</comment>
<sequence>MSVISLKTAGDFVAAIPHLLGFHPYRSLVVAALGEDERIGAVLRADLDDGDHGGMVADLLRMLDRSRPNALLIALIDDRIRDLTHPPRRPAALGDVMRHAETLRIGVRGVVWASATSAGATWCTTDNHGHVPDPRSTTLAATMALRGHVTHASREELAALLNPPDPDTLARRAATLRHPVSLPPDGAAMRHVRGAVQRSHEGTMPETEAEILVLARALTDPNGRDTGLVLTADAPGRARELWLMLTRAVPEPHRAYPAALLSVAAYLDGDGALAEIALTAALEADPEHSLAELLRQALHAGIGPAELARGLRDSVRQLGIDYHGQE</sequence>
<evidence type="ECO:0000313" key="1">
    <source>
        <dbReference type="EMBL" id="MBA8823817.1"/>
    </source>
</evidence>
<gene>
    <name evidence="1" type="ORF">FHX42_001146</name>
</gene>
<accession>A0A839DWJ0</accession>
<proteinExistence type="predicted"/>
<evidence type="ECO:0008006" key="3">
    <source>
        <dbReference type="Google" id="ProtNLM"/>
    </source>
</evidence>
<evidence type="ECO:0000313" key="2">
    <source>
        <dbReference type="Proteomes" id="UP000569329"/>
    </source>
</evidence>
<reference evidence="1 2" key="1">
    <citation type="submission" date="2020-07" db="EMBL/GenBank/DDBJ databases">
        <title>Sequencing the genomes of 1000 actinobacteria strains.</title>
        <authorList>
            <person name="Klenk H.-P."/>
        </authorList>
    </citation>
    <scope>NUCLEOTIDE SEQUENCE [LARGE SCALE GENOMIC DNA]</scope>
    <source>
        <strain evidence="1 2">DSM 45975</strain>
    </source>
</reference>
<dbReference type="EMBL" id="JACGWZ010000001">
    <property type="protein sequence ID" value="MBA8823817.1"/>
    <property type="molecule type" value="Genomic_DNA"/>
</dbReference>
<dbReference type="Pfam" id="PF13830">
    <property type="entry name" value="DUF4192"/>
    <property type="match status" value="1"/>
</dbReference>
<organism evidence="1 2">
    <name type="scientific">Halosaccharopolyspora lacisalsi</name>
    <dbReference type="NCBI Taxonomy" id="1000566"/>
    <lineage>
        <taxon>Bacteria</taxon>
        <taxon>Bacillati</taxon>
        <taxon>Actinomycetota</taxon>
        <taxon>Actinomycetes</taxon>
        <taxon>Pseudonocardiales</taxon>
        <taxon>Pseudonocardiaceae</taxon>
        <taxon>Halosaccharopolyspora</taxon>
    </lineage>
</organism>
<dbReference type="AlphaFoldDB" id="A0A839DWJ0"/>
<dbReference type="InterPro" id="IPR025447">
    <property type="entry name" value="DUF4192"/>
</dbReference>
<name>A0A839DWJ0_9PSEU</name>
<dbReference type="RefSeq" id="WP_182543061.1">
    <property type="nucleotide sequence ID" value="NZ_JACGWZ010000001.1"/>
</dbReference>
<keyword evidence="2" id="KW-1185">Reference proteome</keyword>
<dbReference type="Proteomes" id="UP000569329">
    <property type="component" value="Unassembled WGS sequence"/>
</dbReference>
<protein>
    <recommendedName>
        <fullName evidence="3">DUF4192 domain-containing protein</fullName>
    </recommendedName>
</protein>